<feature type="region of interest" description="Disordered" evidence="4">
    <location>
        <begin position="1"/>
        <end position="24"/>
    </location>
</feature>
<feature type="region of interest" description="Disordered" evidence="4">
    <location>
        <begin position="83"/>
        <end position="110"/>
    </location>
</feature>
<feature type="repeat" description="TPR" evidence="3">
    <location>
        <begin position="893"/>
        <end position="926"/>
    </location>
</feature>
<feature type="repeat" description="TPR" evidence="3">
    <location>
        <begin position="859"/>
        <end position="892"/>
    </location>
</feature>
<sequence>MAPKKDPKKGDKAEVVDPDAVGADDPFVSCPISVKKVSGLRSLLPRPSTPGEGEEAEEKYSKIFVQIRMGTQESLSQAIEEGIDASASVSQEGEGEAHAGEEGAESKPREKDVWFPNFSHEIKFADDVRLHNRVANAAVSITVFDATDVAELDEEKKLGSFDVSFAELLTEKADLNGSYELKKTDGTLSSALADIEASFTQPIVNEEDQKKGNLVTLSASITSLPEEMLPKEKETEENHNFVYDLSLHFTKSSTEGAPPAVAPNWTMGQIPLTGEESISFLSGRMEPVSQGDEASEGEASYIISFGTKKFFLPAALGECLKSEVEARHDITVLLARRPKSHPADATAAAAADADRDKYRAEAIIPSMSLLSPGSTHLSAQAECSRTALPAANIAGLEDAPSMPTEAEAPPSLFAVGHSVINLDLACVRPVIPRASSLFPDKKAVPKPSEVIPPRGSIKPPAVVRAAEDELRREVEGIVDSLATEYVAVMKETIGAGGDPNSAPAALRSDIVFHLNRSGRYHAFKETLKRSVVRVVREKFARSGEEDEDNVGEFYNELFVFLSQEVNRALNRKFREDVAAAAEPQADSAPVSDVVAHALGPLELAAEAEINGDIELASSYYAEMLAIDPATGNKRGFGGGESLSPKNELRLWLDYSLFCLRTFDISRAEECLSEAVAIATALDPGHDEEVEENEEDFSGDIKAEGNAEEVVSAQPGHYTGLSLLLYGCLMCIKEDFPSAEIFLNGGVKSLVRARRSGNASIGATILPTQLFPGIEAPSEVAARALLSVFYYLDEREEERSDALSRATILRSKALEAAGRREEKFDTPALLAAEFAASCSAAHVAETAISLDQQLQGWNELKRLLLFAKVYSTRHDYERAIDNLKQALEKDPFCEDALIAMGNAYFKLGQEVEAENAFKQALELPKPSQAPEVYVKLGHILLSQGEPASMEKAEEIYVKLCTIKPTATSWLGVGRCLLEKGDRAEAEEALAEANILNNRNPLVWGYLALLCLQDNRLDEADACIKEGLRLGLSDDVVLRRLGEVYMDLGRHAVAEQTLKKALAFGEDISTRVALGRALLEQNKLSEAEQNFASVVEAPDTEGSSAELKQASIDSLIAIAEAERNTAKLEAYKRLAGAST</sequence>
<keyword evidence="1" id="KW-0677">Repeat</keyword>
<dbReference type="GO" id="GO:0031514">
    <property type="term" value="C:motile cilium"/>
    <property type="evidence" value="ECO:0007669"/>
    <property type="project" value="TreeGrafter"/>
</dbReference>
<evidence type="ECO:0000256" key="4">
    <source>
        <dbReference type="SAM" id="MobiDB-lite"/>
    </source>
</evidence>
<gene>
    <name evidence="5" type="ORF">PBIL07802_LOCUS27070</name>
</gene>
<dbReference type="SUPFAM" id="SSF81901">
    <property type="entry name" value="HCP-like"/>
    <property type="match status" value="1"/>
</dbReference>
<dbReference type="GO" id="GO:0060271">
    <property type="term" value="P:cilium assembly"/>
    <property type="evidence" value="ECO:0007669"/>
    <property type="project" value="TreeGrafter"/>
</dbReference>
<name>A0A7S3GFK6_9EUKA</name>
<dbReference type="InterPro" id="IPR019734">
    <property type="entry name" value="TPR_rpt"/>
</dbReference>
<dbReference type="Gene3D" id="1.25.40.10">
    <property type="entry name" value="Tetratricopeptide repeat domain"/>
    <property type="match status" value="2"/>
</dbReference>
<dbReference type="Pfam" id="PF13181">
    <property type="entry name" value="TPR_8"/>
    <property type="match status" value="1"/>
</dbReference>
<dbReference type="SMART" id="SM00028">
    <property type="entry name" value="TPR"/>
    <property type="match status" value="6"/>
</dbReference>
<dbReference type="PANTHER" id="PTHR44314">
    <property type="entry name" value="CILIA- AND FLAGELLA-ASSOCIATED PROTEIN 70"/>
    <property type="match status" value="1"/>
</dbReference>
<feature type="compositionally biased region" description="Basic and acidic residues" evidence="4">
    <location>
        <begin position="1"/>
        <end position="15"/>
    </location>
</feature>
<dbReference type="GO" id="GO:0070062">
    <property type="term" value="C:extracellular exosome"/>
    <property type="evidence" value="ECO:0007669"/>
    <property type="project" value="TreeGrafter"/>
</dbReference>
<feature type="compositionally biased region" description="Basic and acidic residues" evidence="4">
    <location>
        <begin position="95"/>
        <end position="110"/>
    </location>
</feature>
<accession>A0A7S3GFK6</accession>
<dbReference type="PROSITE" id="PS50005">
    <property type="entry name" value="TPR"/>
    <property type="match status" value="2"/>
</dbReference>
<protein>
    <submittedName>
        <fullName evidence="5">Uncharacterized protein</fullName>
    </submittedName>
</protein>
<dbReference type="InterPro" id="IPR052628">
    <property type="entry name" value="CFAP70"/>
</dbReference>
<dbReference type="GO" id="GO:0003341">
    <property type="term" value="P:cilium movement"/>
    <property type="evidence" value="ECO:0007669"/>
    <property type="project" value="TreeGrafter"/>
</dbReference>
<dbReference type="Pfam" id="PF14559">
    <property type="entry name" value="TPR_19"/>
    <property type="match status" value="1"/>
</dbReference>
<dbReference type="AlphaFoldDB" id="A0A7S3GFK6"/>
<evidence type="ECO:0000313" key="5">
    <source>
        <dbReference type="EMBL" id="CAE0264745.1"/>
    </source>
</evidence>
<proteinExistence type="predicted"/>
<dbReference type="InterPro" id="IPR011990">
    <property type="entry name" value="TPR-like_helical_dom_sf"/>
</dbReference>
<dbReference type="EMBL" id="HBIB01041424">
    <property type="protein sequence ID" value="CAE0264745.1"/>
    <property type="molecule type" value="Transcribed_RNA"/>
</dbReference>
<dbReference type="PANTHER" id="PTHR44314:SF1">
    <property type="entry name" value="CILIA- AND FLAGELLA-ASSOCIATED PROTEIN 70"/>
    <property type="match status" value="1"/>
</dbReference>
<reference evidence="5" key="1">
    <citation type="submission" date="2021-01" db="EMBL/GenBank/DDBJ databases">
        <authorList>
            <person name="Corre E."/>
            <person name="Pelletier E."/>
            <person name="Niang G."/>
            <person name="Scheremetjew M."/>
            <person name="Finn R."/>
            <person name="Kale V."/>
            <person name="Holt S."/>
            <person name="Cochrane G."/>
            <person name="Meng A."/>
            <person name="Brown T."/>
            <person name="Cohen L."/>
        </authorList>
    </citation>
    <scope>NUCLEOTIDE SEQUENCE</scope>
    <source>
        <strain evidence="5">NIES-2562</strain>
    </source>
</reference>
<keyword evidence="2 3" id="KW-0802">TPR repeat</keyword>
<evidence type="ECO:0000256" key="3">
    <source>
        <dbReference type="PROSITE-ProRule" id="PRU00339"/>
    </source>
</evidence>
<organism evidence="5">
    <name type="scientific">Palpitomonas bilix</name>
    <dbReference type="NCBI Taxonomy" id="652834"/>
    <lineage>
        <taxon>Eukaryota</taxon>
        <taxon>Eukaryota incertae sedis</taxon>
    </lineage>
</organism>
<evidence type="ECO:0000256" key="1">
    <source>
        <dbReference type="ARBA" id="ARBA00022737"/>
    </source>
</evidence>
<evidence type="ECO:0000256" key="2">
    <source>
        <dbReference type="ARBA" id="ARBA00022803"/>
    </source>
</evidence>